<reference evidence="6 7" key="1">
    <citation type="submission" date="2020-12" db="EMBL/GenBank/DDBJ databases">
        <title>Olleya sediminilitoris sp. nov., isolated from a tidal flat.</title>
        <authorList>
            <person name="Park S."/>
            <person name="Yoon J.-H."/>
        </authorList>
    </citation>
    <scope>NUCLEOTIDE SEQUENCE [LARGE SCALE GENOMIC DNA]</scope>
    <source>
        <strain evidence="6 7">YSTF-M6</strain>
    </source>
</reference>
<feature type="domain" description="HTH luxR-type" evidence="4">
    <location>
        <begin position="141"/>
        <end position="206"/>
    </location>
</feature>
<dbReference type="PROSITE" id="PS00622">
    <property type="entry name" value="HTH_LUXR_1"/>
    <property type="match status" value="1"/>
</dbReference>
<dbReference type="Pfam" id="PF00196">
    <property type="entry name" value="GerE"/>
    <property type="match status" value="1"/>
</dbReference>
<dbReference type="InterPro" id="IPR039420">
    <property type="entry name" value="WalR-like"/>
</dbReference>
<dbReference type="Gene3D" id="3.40.50.2300">
    <property type="match status" value="1"/>
</dbReference>
<feature type="domain" description="Response regulatory" evidence="5">
    <location>
        <begin position="3"/>
        <end position="119"/>
    </location>
</feature>
<evidence type="ECO:0000259" key="5">
    <source>
        <dbReference type="PROSITE" id="PS50110"/>
    </source>
</evidence>
<keyword evidence="7" id="KW-1185">Reference proteome</keyword>
<evidence type="ECO:0000256" key="1">
    <source>
        <dbReference type="ARBA" id="ARBA00022553"/>
    </source>
</evidence>
<dbReference type="PANTHER" id="PTHR43214:SF43">
    <property type="entry name" value="TWO-COMPONENT RESPONSE REGULATOR"/>
    <property type="match status" value="1"/>
</dbReference>
<dbReference type="PRINTS" id="PR00038">
    <property type="entry name" value="HTHLUXR"/>
</dbReference>
<evidence type="ECO:0000256" key="2">
    <source>
        <dbReference type="ARBA" id="ARBA00023125"/>
    </source>
</evidence>
<dbReference type="RefSeq" id="WP_116823456.1">
    <property type="nucleotide sequence ID" value="NZ_JAEMEF010000014.1"/>
</dbReference>
<dbReference type="SMART" id="SM00421">
    <property type="entry name" value="HTH_LUXR"/>
    <property type="match status" value="1"/>
</dbReference>
<evidence type="ECO:0000313" key="6">
    <source>
        <dbReference type="EMBL" id="MBL7560830.1"/>
    </source>
</evidence>
<dbReference type="Proteomes" id="UP000605013">
    <property type="component" value="Unassembled WGS sequence"/>
</dbReference>
<dbReference type="Pfam" id="PF00072">
    <property type="entry name" value="Response_reg"/>
    <property type="match status" value="1"/>
</dbReference>
<comment type="caution">
    <text evidence="6">The sequence shown here is derived from an EMBL/GenBank/DDBJ whole genome shotgun (WGS) entry which is preliminary data.</text>
</comment>
<evidence type="ECO:0000259" key="4">
    <source>
        <dbReference type="PROSITE" id="PS50043"/>
    </source>
</evidence>
<dbReference type="CDD" id="cd17535">
    <property type="entry name" value="REC_NarL-like"/>
    <property type="match status" value="1"/>
</dbReference>
<dbReference type="InterPro" id="IPR016032">
    <property type="entry name" value="Sig_transdc_resp-reg_C-effctor"/>
</dbReference>
<proteinExistence type="predicted"/>
<accession>A0ABS1WNZ5</accession>
<organism evidence="6 7">
    <name type="scientific">Olleya sediminilitoris</name>
    <dbReference type="NCBI Taxonomy" id="2795739"/>
    <lineage>
        <taxon>Bacteria</taxon>
        <taxon>Pseudomonadati</taxon>
        <taxon>Bacteroidota</taxon>
        <taxon>Flavobacteriia</taxon>
        <taxon>Flavobacteriales</taxon>
        <taxon>Flavobacteriaceae</taxon>
    </lineage>
</organism>
<evidence type="ECO:0000313" key="7">
    <source>
        <dbReference type="Proteomes" id="UP000605013"/>
    </source>
</evidence>
<dbReference type="CDD" id="cd06170">
    <property type="entry name" value="LuxR_C_like"/>
    <property type="match status" value="1"/>
</dbReference>
<dbReference type="InterPro" id="IPR011006">
    <property type="entry name" value="CheY-like_superfamily"/>
</dbReference>
<dbReference type="PANTHER" id="PTHR43214">
    <property type="entry name" value="TWO-COMPONENT RESPONSE REGULATOR"/>
    <property type="match status" value="1"/>
</dbReference>
<dbReference type="InterPro" id="IPR001789">
    <property type="entry name" value="Sig_transdc_resp-reg_receiver"/>
</dbReference>
<keyword evidence="1" id="KW-0597">Phosphoprotein</keyword>
<dbReference type="PROSITE" id="PS50043">
    <property type="entry name" value="HTH_LUXR_2"/>
    <property type="match status" value="1"/>
</dbReference>
<name>A0ABS1WNZ5_9FLAO</name>
<dbReference type="SUPFAM" id="SSF52172">
    <property type="entry name" value="CheY-like"/>
    <property type="match status" value="1"/>
</dbReference>
<dbReference type="InterPro" id="IPR000792">
    <property type="entry name" value="Tscrpt_reg_LuxR_C"/>
</dbReference>
<sequence length="211" mass="23711">MVKLMVADQHPIVTKGLELIYANSRDIKIVQTVADGEAIFDALKQYTTDILICEIDLPKLNGISVLRRIKKEHPDLKVIIYSAQQEEVYAISAIKAGADGYVNKSTDLITLKEAVMKVYLGGIYISPKLSKKIALDKNSGKNTYYKKLSIREVEVLKLLSNGKRNKEIAQELEINEKTVSTYRARLMKKLNVTNLIDLVNQSKSLELQSSI</sequence>
<comment type="caution">
    <text evidence="3">Lacks conserved residue(s) required for the propagation of feature annotation.</text>
</comment>
<dbReference type="PROSITE" id="PS50110">
    <property type="entry name" value="RESPONSE_REGULATORY"/>
    <property type="match status" value="1"/>
</dbReference>
<dbReference type="SMART" id="SM00448">
    <property type="entry name" value="REC"/>
    <property type="match status" value="1"/>
</dbReference>
<protein>
    <submittedName>
        <fullName evidence="6">Response regulator transcription factor</fullName>
    </submittedName>
</protein>
<gene>
    <name evidence="6" type="ORF">JAO71_13555</name>
</gene>
<dbReference type="SUPFAM" id="SSF46894">
    <property type="entry name" value="C-terminal effector domain of the bipartite response regulators"/>
    <property type="match status" value="1"/>
</dbReference>
<dbReference type="InterPro" id="IPR058245">
    <property type="entry name" value="NreC/VraR/RcsB-like_REC"/>
</dbReference>
<evidence type="ECO:0000256" key="3">
    <source>
        <dbReference type="PROSITE-ProRule" id="PRU00169"/>
    </source>
</evidence>
<keyword evidence="2" id="KW-0238">DNA-binding</keyword>
<dbReference type="EMBL" id="JAEMEF010000014">
    <property type="protein sequence ID" value="MBL7560830.1"/>
    <property type="molecule type" value="Genomic_DNA"/>
</dbReference>